<organism evidence="2 3">
    <name type="scientific">Edaphochlamys debaryana</name>
    <dbReference type="NCBI Taxonomy" id="47281"/>
    <lineage>
        <taxon>Eukaryota</taxon>
        <taxon>Viridiplantae</taxon>
        <taxon>Chlorophyta</taxon>
        <taxon>core chlorophytes</taxon>
        <taxon>Chlorophyceae</taxon>
        <taxon>CS clade</taxon>
        <taxon>Chlamydomonadales</taxon>
        <taxon>Chlamydomonadales incertae sedis</taxon>
        <taxon>Edaphochlamys</taxon>
    </lineage>
</organism>
<accession>A0A836BRY8</accession>
<feature type="compositionally biased region" description="Low complexity" evidence="1">
    <location>
        <begin position="1127"/>
        <end position="1155"/>
    </location>
</feature>
<dbReference type="EMBL" id="JAEHOE010000110">
    <property type="protein sequence ID" value="KAG2486597.1"/>
    <property type="molecule type" value="Genomic_DNA"/>
</dbReference>
<feature type="region of interest" description="Disordered" evidence="1">
    <location>
        <begin position="761"/>
        <end position="838"/>
    </location>
</feature>
<gene>
    <name evidence="2" type="ORF">HYH03_014765</name>
</gene>
<feature type="compositionally biased region" description="Gly residues" evidence="1">
    <location>
        <begin position="790"/>
        <end position="802"/>
    </location>
</feature>
<evidence type="ECO:0000256" key="1">
    <source>
        <dbReference type="SAM" id="MobiDB-lite"/>
    </source>
</evidence>
<evidence type="ECO:0000313" key="3">
    <source>
        <dbReference type="Proteomes" id="UP000612055"/>
    </source>
</evidence>
<sequence>MAFFSLGRCDGVRAARGSGAAAEQGRRATTLVSRTVGGLTLASGRTVDVAAAAATRGSAARHPTRHAGWAAPFPRGPASIVAHAASFDAADGPNRGPGEAPLFPATDMPSDPALAAAFDRARSWQQLRELFASSGRRMDPALVLQLTTRLAELTGALPGDGTAPAPLRLEEAEARDVAALASGVCRASQPFMADSYGLRQVAQLSQAFVSLGSAPPTPWFKAAEVVALRTQREGEAGRGASREMVTELLGLAGDMQRCGHGPDRAFTGLLADVAPYEEVPPPPGSEAEERQPLFIVPEAGQLMVLARAVLLWGLEPGESWPEGYLQACYFRIARANELWARSAAGGPAGVLSTGEAAEAADAEASLTVGGLATLLWASAAMGARPADPEGKWMGELRAAAERRLRAALAAPLPTPVAAAPGVDAGADEVASGTSLQDVASLLSAMHQIMYDPGAAWVGTCLQATASMQSRTDLAVAAEACAAGGAPPPGDALAAVLFLAAQYDHPQDAATREAVVAVAAGALEWMGVQGRLEAQTAAAAAAARVPALADAPPLVFSGRGLTQLIMALVRMGGQPSEEWVAAWAAAAQPLTEAATRADGEGGGVGPGARNGFDLDQVMAVMATAYETEVELPQELQESLVGAVLVPYGRSGQPSAAANGQPTAVGVSGPGAFLPRGAEGAAGQGGGAEEGIRTLGQFRELLELVALLLPDAGVRLRGAWAEPFARLVEDFRLRLGRRDLVSVLSALTTFRNLVAADLTPLTSPGGGQAASTSGPAPGPAPPPSNRSTSAGSGSGSKSGSGSGRRGPIVIRAPAPPGPLRLGGSKAAAEKEEEEEGRPMLLDEGWLGGLLADLKARGGPEGPTDLMRIGRTLTELQAPAPLLSYLEGFSVDMTGEDGMPKRRAAAAAPKAAAAAATATAAAGGEGDGAAAGAKPGAAKLKLKLQQGALGAAAARAPASAASATAALAGAAEAEAEAAPSPEEAEEWGQAWQALLGTFSGAGHVPGKSWWSRFSACTLPQLSPETMQGPRLAALAAAALSLSERAAKAGPAGPQAGPAGAPAGLGEELILPNVEWHQQAFSALAEYLGACPLNMEHVREQALAYLEAERQAESPSPSSTPSSIPSPSPSSTPSSAPSSTPSDPSDASTSPSTPDAPSPFTGAQLQAACQLVASQLPGTIARLAEARVALPPAVCEMLEDLGAEAVRQAAGALQAADEIFAGRQGRGAEGGSEEEAGVEVDGIAYAQQILGVVMQVFLSSDYAPSQEWFESAASVMLWGAPVFEQTGARGQLEERTRLLLGAGPMSTLAYLAGKTGLELSGEQAKLILQHACRLASESQGEGEEELGPGELAALLSGLGGSADLAAADCEAELRTLVEHLASQGDRLSAQGLAETAAALLRLGAELGEEAAVRFRPSLARELPRLEPAQLLAVLAAGPSLGLEPPPRDLLTALAKQELLTALAKQAARMAADPDPLGTAAATEAAAAVMRWAPSAPGGEAAALTERVAEALEALLPRLHEVPPPVAARLSFLMAAADVQPPGRSQEELDAALAPLVSAVQEGLPDYDLEQLGYGIAGLSTLGARLGSSWLVEFTEALRPHLGPGAAGRSLAHVLSGLGTQGAALDGPASAAFWAAARRAAAPPQRDLDAEAACLLLRGANELGQRPDSELMRALLDSVLLRYREEPNAPALAQLVQLVTALGYVPNPGWAAEAQAALAASLNALSPEQRAEAVRMLQQEQGRP</sequence>
<name>A0A836BRY8_9CHLO</name>
<keyword evidence="3" id="KW-1185">Reference proteome</keyword>
<reference evidence="2" key="1">
    <citation type="journal article" date="2020" name="bioRxiv">
        <title>Comparative genomics of Chlamydomonas.</title>
        <authorList>
            <person name="Craig R.J."/>
            <person name="Hasan A.R."/>
            <person name="Ness R.W."/>
            <person name="Keightley P.D."/>
        </authorList>
    </citation>
    <scope>NUCLEOTIDE SEQUENCE</scope>
    <source>
        <strain evidence="2">CCAP 11/70</strain>
    </source>
</reference>
<feature type="compositionally biased region" description="Low complexity" evidence="1">
    <location>
        <begin position="1110"/>
        <end position="1119"/>
    </location>
</feature>
<dbReference type="Proteomes" id="UP000612055">
    <property type="component" value="Unassembled WGS sequence"/>
</dbReference>
<dbReference type="OrthoDB" id="549356at2759"/>
<protein>
    <submittedName>
        <fullName evidence="2">Uncharacterized protein</fullName>
    </submittedName>
</protein>
<proteinExistence type="predicted"/>
<feature type="region of interest" description="Disordered" evidence="1">
    <location>
        <begin position="1103"/>
        <end position="1157"/>
    </location>
</feature>
<evidence type="ECO:0000313" key="2">
    <source>
        <dbReference type="EMBL" id="KAG2486597.1"/>
    </source>
</evidence>
<comment type="caution">
    <text evidence="2">The sequence shown here is derived from an EMBL/GenBank/DDBJ whole genome shotgun (WGS) entry which is preliminary data.</text>
</comment>